<evidence type="ECO:0000256" key="1">
    <source>
        <dbReference type="SAM" id="SignalP"/>
    </source>
</evidence>
<sequence length="288" mass="31316">MRTVTTLLAASAIALAAVPAQAQTSTRDRIGQILGQLLGRPVEAGAAASVDAQWAAGQTPLATDRVQFETQVDTAVRERRITQATGTRLKADYLALVQLEARYGADRRFNTTERADLVQRYNALAAVVAAGRYADEAVATPVVADGQAEFNRRVDAQVSARRLSRTQGSRLKTDYTALVRVEAGYLADGVITDAEREDLDTRLDALDVRVGDVAYTPAPQTPQQRLDAIESALRNLPVTAQAQAQIRTEHGDLSRLAAAYARLTTTAEERAYLDARLTDLETRARVRR</sequence>
<feature type="signal peptide" evidence="1">
    <location>
        <begin position="1"/>
        <end position="22"/>
    </location>
</feature>
<dbReference type="RefSeq" id="WP_160772503.1">
    <property type="nucleotide sequence ID" value="NZ_WTYV01000005.1"/>
</dbReference>
<accession>A0A844YYE9</accession>
<dbReference type="OrthoDB" id="7568642at2"/>
<protein>
    <submittedName>
        <fullName evidence="2">Uncharacterized protein</fullName>
    </submittedName>
</protein>
<gene>
    <name evidence="2" type="ORF">GRI99_13185</name>
</gene>
<dbReference type="AlphaFoldDB" id="A0A844YYE9"/>
<reference evidence="2 3" key="1">
    <citation type="submission" date="2019-12" db="EMBL/GenBank/DDBJ databases">
        <title>Genomic-based taxomic classification of the family Erythrobacteraceae.</title>
        <authorList>
            <person name="Xu L."/>
        </authorList>
    </citation>
    <scope>NUCLEOTIDE SEQUENCE [LARGE SCALE GENOMIC DNA]</scope>
    <source>
        <strain evidence="2 3">M0322</strain>
    </source>
</reference>
<name>A0A844YYE9_9SPHN</name>
<proteinExistence type="predicted"/>
<feature type="chain" id="PRO_5032829873" evidence="1">
    <location>
        <begin position="23"/>
        <end position="288"/>
    </location>
</feature>
<evidence type="ECO:0000313" key="3">
    <source>
        <dbReference type="Proteomes" id="UP000466966"/>
    </source>
</evidence>
<keyword evidence="3" id="KW-1185">Reference proteome</keyword>
<dbReference type="Proteomes" id="UP000466966">
    <property type="component" value="Unassembled WGS sequence"/>
</dbReference>
<evidence type="ECO:0000313" key="2">
    <source>
        <dbReference type="EMBL" id="MXO72579.1"/>
    </source>
</evidence>
<comment type="caution">
    <text evidence="2">The sequence shown here is derived from an EMBL/GenBank/DDBJ whole genome shotgun (WGS) entry which is preliminary data.</text>
</comment>
<organism evidence="2 3">
    <name type="scientific">Alteraurantiacibacter buctensis</name>
    <dbReference type="NCBI Taxonomy" id="1503981"/>
    <lineage>
        <taxon>Bacteria</taxon>
        <taxon>Pseudomonadati</taxon>
        <taxon>Pseudomonadota</taxon>
        <taxon>Alphaproteobacteria</taxon>
        <taxon>Sphingomonadales</taxon>
        <taxon>Erythrobacteraceae</taxon>
        <taxon>Alteraurantiacibacter</taxon>
    </lineage>
</organism>
<keyword evidence="1" id="KW-0732">Signal</keyword>
<dbReference type="EMBL" id="WTYV01000005">
    <property type="protein sequence ID" value="MXO72579.1"/>
    <property type="molecule type" value="Genomic_DNA"/>
</dbReference>